<dbReference type="GO" id="GO:0035082">
    <property type="term" value="P:axoneme assembly"/>
    <property type="evidence" value="ECO:0007669"/>
    <property type="project" value="InterPro"/>
</dbReference>
<feature type="region of interest" description="Disordered" evidence="1">
    <location>
        <begin position="283"/>
        <end position="307"/>
    </location>
</feature>
<feature type="region of interest" description="Disordered" evidence="1">
    <location>
        <begin position="73"/>
        <end position="97"/>
    </location>
</feature>
<evidence type="ECO:0000313" key="3">
    <source>
        <dbReference type="Proteomes" id="UP000008144"/>
    </source>
</evidence>
<reference evidence="2" key="4">
    <citation type="submission" date="2025-09" db="UniProtKB">
        <authorList>
            <consortium name="Ensembl"/>
        </authorList>
    </citation>
    <scope>IDENTIFICATION</scope>
</reference>
<dbReference type="STRING" id="7719.ENSCINP00000035786"/>
<reference evidence="2" key="3">
    <citation type="submission" date="2025-08" db="UniProtKB">
        <authorList>
            <consortium name="Ensembl"/>
        </authorList>
    </citation>
    <scope>IDENTIFICATION</scope>
</reference>
<keyword evidence="3" id="KW-1185">Reference proteome</keyword>
<dbReference type="GeneTree" id="ENSGT00570000079216"/>
<dbReference type="InParanoid" id="H2Y1K2"/>
<evidence type="ECO:0000313" key="2">
    <source>
        <dbReference type="Ensembl" id="ENSCINP00000035786.1"/>
    </source>
</evidence>
<accession>H2Y1K2</accession>
<organism evidence="2 3">
    <name type="scientific">Ciona intestinalis</name>
    <name type="common">Transparent sea squirt</name>
    <name type="synonym">Ascidia intestinalis</name>
    <dbReference type="NCBI Taxonomy" id="7719"/>
    <lineage>
        <taxon>Eukaryota</taxon>
        <taxon>Metazoa</taxon>
        <taxon>Chordata</taxon>
        <taxon>Tunicata</taxon>
        <taxon>Ascidiacea</taxon>
        <taxon>Phlebobranchia</taxon>
        <taxon>Cionidae</taxon>
        <taxon>Ciona</taxon>
    </lineage>
</organism>
<dbReference type="Ensembl" id="ENSCINT00000032900.1">
    <property type="protein sequence ID" value="ENSCINP00000035786.1"/>
    <property type="gene ID" value="ENSCING00000012707.2"/>
</dbReference>
<name>H2Y1K2_CIOIN</name>
<dbReference type="GO" id="GO:0060294">
    <property type="term" value="P:cilium movement involved in cell motility"/>
    <property type="evidence" value="ECO:0007669"/>
    <property type="project" value="InterPro"/>
</dbReference>
<evidence type="ECO:0000256" key="1">
    <source>
        <dbReference type="SAM" id="MobiDB-lite"/>
    </source>
</evidence>
<reference evidence="3" key="1">
    <citation type="journal article" date="2002" name="Science">
        <title>The draft genome of Ciona intestinalis: insights into chordate and vertebrate origins.</title>
        <authorList>
            <person name="Dehal P."/>
            <person name="Satou Y."/>
            <person name="Campbell R.K."/>
            <person name="Chapman J."/>
            <person name="Degnan B."/>
            <person name="De Tomaso A."/>
            <person name="Davidson B."/>
            <person name="Di Gregorio A."/>
            <person name="Gelpke M."/>
            <person name="Goodstein D.M."/>
            <person name="Harafuji N."/>
            <person name="Hastings K.E."/>
            <person name="Ho I."/>
            <person name="Hotta K."/>
            <person name="Huang W."/>
            <person name="Kawashima T."/>
            <person name="Lemaire P."/>
            <person name="Martinez D."/>
            <person name="Meinertzhagen I.A."/>
            <person name="Necula S."/>
            <person name="Nonaka M."/>
            <person name="Putnam N."/>
            <person name="Rash S."/>
            <person name="Saiga H."/>
            <person name="Satake M."/>
            <person name="Terry A."/>
            <person name="Yamada L."/>
            <person name="Wang H.G."/>
            <person name="Awazu S."/>
            <person name="Azumi K."/>
            <person name="Boore J."/>
            <person name="Branno M."/>
            <person name="Chin-Bow S."/>
            <person name="DeSantis R."/>
            <person name="Doyle S."/>
            <person name="Francino P."/>
            <person name="Keys D.N."/>
            <person name="Haga S."/>
            <person name="Hayashi H."/>
            <person name="Hino K."/>
            <person name="Imai K.S."/>
            <person name="Inaba K."/>
            <person name="Kano S."/>
            <person name="Kobayashi K."/>
            <person name="Kobayashi M."/>
            <person name="Lee B.I."/>
            <person name="Makabe K.W."/>
            <person name="Manohar C."/>
            <person name="Matassi G."/>
            <person name="Medina M."/>
            <person name="Mochizuki Y."/>
            <person name="Mount S."/>
            <person name="Morishita T."/>
            <person name="Miura S."/>
            <person name="Nakayama A."/>
            <person name="Nishizaka S."/>
            <person name="Nomoto H."/>
            <person name="Ohta F."/>
            <person name="Oishi K."/>
            <person name="Rigoutsos I."/>
            <person name="Sano M."/>
            <person name="Sasaki A."/>
            <person name="Sasakura Y."/>
            <person name="Shoguchi E."/>
            <person name="Shin-i T."/>
            <person name="Spagnuolo A."/>
            <person name="Stainier D."/>
            <person name="Suzuki M.M."/>
            <person name="Tassy O."/>
            <person name="Takatori N."/>
            <person name="Tokuoka M."/>
            <person name="Yagi K."/>
            <person name="Yoshizaki F."/>
            <person name="Wada S."/>
            <person name="Zhang C."/>
            <person name="Hyatt P.D."/>
            <person name="Larimer F."/>
            <person name="Detter C."/>
            <person name="Doggett N."/>
            <person name="Glavina T."/>
            <person name="Hawkins T."/>
            <person name="Richardson P."/>
            <person name="Lucas S."/>
            <person name="Kohara Y."/>
            <person name="Levine M."/>
            <person name="Satoh N."/>
            <person name="Rokhsar D.S."/>
        </authorList>
    </citation>
    <scope>NUCLEOTIDE SEQUENCE [LARGE SCALE GENOMIC DNA]</scope>
</reference>
<evidence type="ECO:0008006" key="4">
    <source>
        <dbReference type="Google" id="ProtNLM"/>
    </source>
</evidence>
<proteinExistence type="predicted"/>
<dbReference type="HOGENOM" id="CLU_040502_1_0_1"/>
<protein>
    <recommendedName>
        <fullName evidence="4">CHAT domain-containing protein</fullName>
    </recommendedName>
</protein>
<reference evidence="2" key="2">
    <citation type="journal article" date="2008" name="Genome Biol.">
        <title>Improved genome assembly and evidence-based global gene model set for the chordate Ciona intestinalis: new insight into intron and operon populations.</title>
        <authorList>
            <person name="Satou Y."/>
            <person name="Mineta K."/>
            <person name="Ogasawara M."/>
            <person name="Sasakura Y."/>
            <person name="Shoguchi E."/>
            <person name="Ueno K."/>
            <person name="Yamada L."/>
            <person name="Matsumoto J."/>
            <person name="Wasserscheid J."/>
            <person name="Dewar K."/>
            <person name="Wiley G.B."/>
            <person name="Macmil S.L."/>
            <person name="Roe B.A."/>
            <person name="Zeller R.W."/>
            <person name="Hastings K.E."/>
            <person name="Lemaire P."/>
            <person name="Lindquist E."/>
            <person name="Endo T."/>
            <person name="Hotta K."/>
            <person name="Inaba K."/>
        </authorList>
    </citation>
    <scope>NUCLEOTIDE SEQUENCE [LARGE SCALE GENOMIC DNA]</scope>
    <source>
        <strain evidence="2">wild type</strain>
    </source>
</reference>
<feature type="compositionally biased region" description="Basic and acidic residues" evidence="1">
    <location>
        <begin position="283"/>
        <end position="292"/>
    </location>
</feature>
<dbReference type="PANTHER" id="PTHR15977">
    <property type="entry name" value="CILIA- AND FLAGELLA-ASSOCIATED PROTEIN 46"/>
    <property type="match status" value="1"/>
</dbReference>
<dbReference type="InterPro" id="IPR039586">
    <property type="entry name" value="CFAP46"/>
</dbReference>
<dbReference type="Proteomes" id="UP000008144">
    <property type="component" value="Chromosome 1"/>
</dbReference>
<sequence>MKGYISSGLDNCTVKKDIMKLLSDKFTAWKRLQLASNHLDLLKDMPSNFNIIIMQHSPDKRTLYCGILDKPKSSTSTTDGKSKGKDKQTSSQTDTSRAAVYKIHVDPEKYNEMMDQHSDFQQRLMSFLLQSEYQRSQLAMRQKMLQQLSKSATVISISETALEEQAMEEMKEEFGDILNDMEKYVEPLSSHIKTKLLQPIIEQANQHTFLKRDFQQELSNGQLLSELTPEMIIILAGPTLMQLPLEALKCLQTPHVDSVTRDFSLQMLHRRWFVDPEEAAAAAEKKRNDLKTAPKTPKGGKDAGKKGVATPAAKIVPLNRELPPDCASIDTHSFHYIVDPSNECSETEQYRPAQVFQQLLQMYGQTFTPRWNGLFGTEVFPSVGQWEEMINNCSAFIFYGMERFIAQLPPAKVAALNLDECQLALLIDKSQTNKSFRHQSKVDVDKTNTLLSIEKPLQTAMLLSLSGANCVCLNQWHTTSESNAAKLHTFMECVLEQGLTVGQAIRKITNPTLKKPEPVVEEVAPITPVMNEDEAFEEDKESEIVTQLDASWCNMVVFGLPNLVVT</sequence>
<dbReference type="EMBL" id="EAAA01000291">
    <property type="status" value="NOT_ANNOTATED_CDS"/>
    <property type="molecule type" value="Genomic_DNA"/>
</dbReference>
<dbReference type="PANTHER" id="PTHR15977:SF15">
    <property type="entry name" value="CILIA- AND FLAGELLA-ASSOCIATED PROTEIN 46"/>
    <property type="match status" value="1"/>
</dbReference>
<dbReference type="AlphaFoldDB" id="H2Y1K2"/>